<evidence type="ECO:0000313" key="4">
    <source>
        <dbReference type="EMBL" id="BBO22763.1"/>
    </source>
</evidence>
<dbReference type="KEGG" id="npy:NPRO_03580"/>
<dbReference type="PANTHER" id="PTHR11993">
    <property type="entry name" value="NADH-UBIQUINONE OXIDOREDUCTASE 49 KDA SUBUNIT"/>
    <property type="match status" value="1"/>
</dbReference>
<dbReference type="EC" id="7.1.1.-" evidence="2"/>
<dbReference type="Pfam" id="PF00346">
    <property type="entry name" value="Complex1_49kDa"/>
    <property type="match status" value="1"/>
</dbReference>
<dbReference type="GO" id="GO:0051287">
    <property type="term" value="F:NAD binding"/>
    <property type="evidence" value="ECO:0007669"/>
    <property type="project" value="InterPro"/>
</dbReference>
<sequence length="404" mass="45328">MSQTFMPSTETVFEKTGENTMVVNMGPQHPSTHGVLRVICELEGEVIVQCKCQIGYLHTGMEKEAEYQTYLKSVVMTDRMDYLNANGNNLALALSIEKLLGCEVPPRGQYLRVILAELSRIASHCVWLGTHGLDLGAMTPFFYIMQQREMILDMFEMFSGVRMMPSWIVPGGLRGDMPEGFDAKLNAFLKEFPKELEVVEGLLVENPIWKERTIGVGVLTARQALELGCSGPIARASGVEWDLRKSNPYCSYEKFDFQIPVGEHGDVYDRFLVRIAEMKESCKILRQALDGLPEGPWSTSDRKVIPPPRSEIDSSMESLIHHFKLWTEGFHPPVGEAYVGIEGSKGELGFYVISDGTNKPYRWHERPSSFMNLKSLEVMAIGRLIADVIAIIGSIDIVLGEIDR</sequence>
<gene>
    <name evidence="2" type="primary">nuoD</name>
    <name evidence="4" type="ORF">NPRO_03580</name>
</gene>
<dbReference type="NCBIfam" id="NF004739">
    <property type="entry name" value="PRK06075.1"/>
    <property type="match status" value="1"/>
</dbReference>
<comment type="function">
    <text evidence="2">NDH-1 shuttles electrons from NADH, via FMN and iron-sulfur (Fe-S) centers, to quinones in the respiratory chain. The immediate electron acceptor for the enzyme in this species is believed to be ubiquinone. Couples the redox reaction to proton translocation (for every two electrons transferred, four hydrogen ions are translocated across the cytoplasmic membrane), and thus conserves the redox energy in a proton gradient.</text>
</comment>
<dbReference type="GO" id="GO:0050136">
    <property type="term" value="F:NADH dehydrogenase (quinone) (non-electrogenic) activity"/>
    <property type="evidence" value="ECO:0007669"/>
    <property type="project" value="UniProtKB-UniRule"/>
</dbReference>
<proteinExistence type="inferred from homology"/>
<dbReference type="Proteomes" id="UP000662873">
    <property type="component" value="Chromosome"/>
</dbReference>
<keyword evidence="2" id="KW-0472">Membrane</keyword>
<keyword evidence="2" id="KW-0813">Transport</keyword>
<comment type="catalytic activity">
    <reaction evidence="2">
        <text>a quinone + NADH + 5 H(+)(in) = a quinol + NAD(+) + 4 H(+)(out)</text>
        <dbReference type="Rhea" id="RHEA:57888"/>
        <dbReference type="ChEBI" id="CHEBI:15378"/>
        <dbReference type="ChEBI" id="CHEBI:24646"/>
        <dbReference type="ChEBI" id="CHEBI:57540"/>
        <dbReference type="ChEBI" id="CHEBI:57945"/>
        <dbReference type="ChEBI" id="CHEBI:132124"/>
    </reaction>
</comment>
<evidence type="ECO:0000256" key="2">
    <source>
        <dbReference type="HAMAP-Rule" id="MF_01358"/>
    </source>
</evidence>
<keyword evidence="2" id="KW-0520">NAD</keyword>
<keyword evidence="2" id="KW-0830">Ubiquinone</keyword>
<dbReference type="InterPro" id="IPR029014">
    <property type="entry name" value="NiFe-Hase_large"/>
</dbReference>
<organism evidence="4 5">
    <name type="scientific">Candidatus Nitrosymbiomonas proteolyticus</name>
    <dbReference type="NCBI Taxonomy" id="2608984"/>
    <lineage>
        <taxon>Bacteria</taxon>
        <taxon>Bacillati</taxon>
        <taxon>Armatimonadota</taxon>
        <taxon>Armatimonadota incertae sedis</taxon>
        <taxon>Candidatus Nitrosymbiomonas</taxon>
    </lineage>
</organism>
<dbReference type="GO" id="GO:0005886">
    <property type="term" value="C:plasma membrane"/>
    <property type="evidence" value="ECO:0007669"/>
    <property type="project" value="UniProtKB-SubCell"/>
</dbReference>
<accession>A0A809R596</accession>
<keyword evidence="2" id="KW-1003">Cell membrane</keyword>
<reference evidence="4" key="1">
    <citation type="journal article" name="DNA Res.">
        <title>The physiological potential of anammox bacteria as revealed by their core genome structure.</title>
        <authorList>
            <person name="Okubo T."/>
            <person name="Toyoda A."/>
            <person name="Fukuhara K."/>
            <person name="Uchiyama I."/>
            <person name="Harigaya Y."/>
            <person name="Kuroiwa M."/>
            <person name="Suzuki T."/>
            <person name="Murakami Y."/>
            <person name="Suwa Y."/>
            <person name="Takami H."/>
        </authorList>
    </citation>
    <scope>NUCLEOTIDE SEQUENCE</scope>
    <source>
        <strain evidence="4">317325-2</strain>
    </source>
</reference>
<dbReference type="InterPro" id="IPR001135">
    <property type="entry name" value="NADH_Q_OxRdtase_suD"/>
</dbReference>
<dbReference type="EMBL" id="AP021858">
    <property type="protein sequence ID" value="BBO22763.1"/>
    <property type="molecule type" value="Genomic_DNA"/>
</dbReference>
<keyword evidence="2" id="KW-1278">Translocase</keyword>
<feature type="domain" description="NADH-quinone oxidoreductase subunit D" evidence="3">
    <location>
        <begin position="134"/>
        <end position="404"/>
    </location>
</feature>
<protein>
    <recommendedName>
        <fullName evidence="2">NADH-quinone oxidoreductase subunit D</fullName>
        <ecNumber evidence="2">7.1.1.-</ecNumber>
    </recommendedName>
    <alternativeName>
        <fullName evidence="2">NADH dehydrogenase I subunit D</fullName>
    </alternativeName>
    <alternativeName>
        <fullName evidence="2">NDH-1 subunit D</fullName>
    </alternativeName>
</protein>
<dbReference type="GO" id="GO:0048038">
    <property type="term" value="F:quinone binding"/>
    <property type="evidence" value="ECO:0007669"/>
    <property type="project" value="UniProtKB-KW"/>
</dbReference>
<comment type="similarity">
    <text evidence="2">Belongs to the complex I 49 kDa subunit family.</text>
</comment>
<dbReference type="NCBIfam" id="TIGR01962">
    <property type="entry name" value="NuoD"/>
    <property type="match status" value="1"/>
</dbReference>
<dbReference type="SUPFAM" id="SSF56762">
    <property type="entry name" value="HydB/Nqo4-like"/>
    <property type="match status" value="1"/>
</dbReference>
<name>A0A809R596_9BACT</name>
<dbReference type="HAMAP" id="MF_01358">
    <property type="entry name" value="NDH1_NuoD"/>
    <property type="match status" value="1"/>
</dbReference>
<evidence type="ECO:0000313" key="5">
    <source>
        <dbReference type="Proteomes" id="UP000662873"/>
    </source>
</evidence>
<evidence type="ECO:0000259" key="3">
    <source>
        <dbReference type="Pfam" id="PF00346"/>
    </source>
</evidence>
<comment type="subcellular location">
    <subcellularLocation>
        <location evidence="2">Cell membrane</location>
        <topology evidence="2">Peripheral membrane protein</topology>
        <orientation evidence="2">Cytoplasmic side</orientation>
    </subcellularLocation>
</comment>
<keyword evidence="1 2" id="KW-0874">Quinone</keyword>
<dbReference type="Gene3D" id="1.10.645.10">
    <property type="entry name" value="Cytochrome-c3 Hydrogenase, chain B"/>
    <property type="match status" value="1"/>
</dbReference>
<dbReference type="InterPro" id="IPR022885">
    <property type="entry name" value="NDH1_su_D/H"/>
</dbReference>
<dbReference type="PANTHER" id="PTHR11993:SF10">
    <property type="entry name" value="NADH DEHYDROGENASE [UBIQUINONE] IRON-SULFUR PROTEIN 2, MITOCHONDRIAL"/>
    <property type="match status" value="1"/>
</dbReference>
<comment type="subunit">
    <text evidence="2">NDH-1 is composed of 14 different subunits. Subunits NuoB, C, D, E, F, and G constitute the peripheral sector of the complex.</text>
</comment>
<dbReference type="AlphaFoldDB" id="A0A809R596"/>
<evidence type="ECO:0000256" key="1">
    <source>
        <dbReference type="ARBA" id="ARBA00022719"/>
    </source>
</evidence>